<dbReference type="EMBL" id="JAQQKV010000001">
    <property type="protein sequence ID" value="MDC7675301.1"/>
    <property type="molecule type" value="Genomic_DNA"/>
</dbReference>
<dbReference type="Proteomes" id="UP001218579">
    <property type="component" value="Unassembled WGS sequence"/>
</dbReference>
<organism evidence="1 2">
    <name type="scientific">Asticcacaulis machinosus</name>
    <dbReference type="NCBI Taxonomy" id="2984211"/>
    <lineage>
        <taxon>Bacteria</taxon>
        <taxon>Pseudomonadati</taxon>
        <taxon>Pseudomonadota</taxon>
        <taxon>Alphaproteobacteria</taxon>
        <taxon>Caulobacterales</taxon>
        <taxon>Caulobacteraceae</taxon>
        <taxon>Asticcacaulis</taxon>
    </lineage>
</organism>
<gene>
    <name evidence="1" type="ORF">PQU98_04115</name>
</gene>
<accession>A0ABT5HGB8</accession>
<evidence type="ECO:0008006" key="3">
    <source>
        <dbReference type="Google" id="ProtNLM"/>
    </source>
</evidence>
<proteinExistence type="predicted"/>
<name>A0ABT5HGB8_9CAUL</name>
<evidence type="ECO:0000313" key="1">
    <source>
        <dbReference type="EMBL" id="MDC7675301.1"/>
    </source>
</evidence>
<evidence type="ECO:0000313" key="2">
    <source>
        <dbReference type="Proteomes" id="UP001218579"/>
    </source>
</evidence>
<comment type="caution">
    <text evidence="1">The sequence shown here is derived from an EMBL/GenBank/DDBJ whole genome shotgun (WGS) entry which is preliminary data.</text>
</comment>
<sequence length="173" mass="20164">MAGHKIKILDVQSTTESILIKCEMNWDDLADPFPAPLAPGNLYVSDSNRASVAELHRLVARSGRNVTFERFDLHDQKYPLAGETYYYQGWWMPEFMDAVMDEAATWELRDYPDNGDHDHLLFSYDTIAAYAETTKGYFNANYGWANIPDWEAYVRDDIYRLRQYRAENATPFR</sequence>
<keyword evidence="2" id="KW-1185">Reference proteome</keyword>
<protein>
    <recommendedName>
        <fullName evidence="3">YubB ferredoxin-like domain-containing protein</fullName>
    </recommendedName>
</protein>
<reference evidence="1 2" key="1">
    <citation type="submission" date="2023-01" db="EMBL/GenBank/DDBJ databases">
        <title>Novel species of the genus Asticcacaulis isolated from rivers.</title>
        <authorList>
            <person name="Lu H."/>
        </authorList>
    </citation>
    <scope>NUCLEOTIDE SEQUENCE [LARGE SCALE GENOMIC DNA]</scope>
    <source>
        <strain evidence="1 2">LKC15W</strain>
    </source>
</reference>
<dbReference type="RefSeq" id="WP_272743612.1">
    <property type="nucleotide sequence ID" value="NZ_JAQQKV010000001.1"/>
</dbReference>